<evidence type="ECO:0000313" key="2">
    <source>
        <dbReference type="Proteomes" id="UP000269505"/>
    </source>
</evidence>
<proteinExistence type="predicted"/>
<gene>
    <name evidence="1" type="ORF">D9V42_09135</name>
</gene>
<accession>A0AAQ0MH29</accession>
<keyword evidence="2" id="KW-1185">Reference proteome</keyword>
<dbReference type="Proteomes" id="UP000269505">
    <property type="component" value="Unassembled WGS sequence"/>
</dbReference>
<evidence type="ECO:0000313" key="1">
    <source>
        <dbReference type="EMBL" id="RMI85010.1"/>
    </source>
</evidence>
<name>A0AAQ0MH29_9STAP</name>
<organism evidence="1 2">
    <name type="scientific">Staphylococcus pseudoxylosus</name>
    <dbReference type="NCBI Taxonomy" id="2282419"/>
    <lineage>
        <taxon>Bacteria</taxon>
        <taxon>Bacillati</taxon>
        <taxon>Bacillota</taxon>
        <taxon>Bacilli</taxon>
        <taxon>Bacillales</taxon>
        <taxon>Staphylococcaceae</taxon>
        <taxon>Staphylococcus</taxon>
    </lineage>
</organism>
<reference evidence="1 2" key="1">
    <citation type="submission" date="2018-10" db="EMBL/GenBank/DDBJ databases">
        <title>Staphylococcus pseudoxylosus sp. nov., isolated from bovine mastitis.</title>
        <authorList>
            <person name="Macfadyen A.C."/>
            <person name="Leroy S."/>
            <person name="Harrison E.M."/>
            <person name="Parkhill J."/>
            <person name="Holmes M.A."/>
            <person name="Paterson G.K."/>
        </authorList>
    </citation>
    <scope>NUCLEOTIDE SEQUENCE [LARGE SCALE GENOMIC DNA]</scope>
    <source>
        <strain evidence="1 2">S04009</strain>
    </source>
</reference>
<dbReference type="RefSeq" id="WP_122064600.1">
    <property type="nucleotide sequence ID" value="NZ_JAHCSS010000011.1"/>
</dbReference>
<comment type="caution">
    <text evidence="1">The sequence shown here is derived from an EMBL/GenBank/DDBJ whole genome shotgun (WGS) entry which is preliminary data.</text>
</comment>
<dbReference type="AlphaFoldDB" id="A0AAQ0MH29"/>
<dbReference type="EMBL" id="RCVN01000008">
    <property type="protein sequence ID" value="RMI85010.1"/>
    <property type="molecule type" value="Genomic_DNA"/>
</dbReference>
<sequence length="66" mass="7355">MAKNVEVVYQDLLEAGWKMSEIDDAEIFEMLRILNNKNKKESKVKKVSASESLIGAITGKDPRASS</sequence>
<protein>
    <submittedName>
        <fullName evidence="1">Uncharacterized protein</fullName>
    </submittedName>
</protein>